<comment type="caution">
    <text evidence="1">The sequence shown here is derived from an EMBL/GenBank/DDBJ whole genome shotgun (WGS) entry which is preliminary data.</text>
</comment>
<protein>
    <submittedName>
        <fullName evidence="1">Uncharacterized protein</fullName>
    </submittedName>
</protein>
<dbReference type="EMBL" id="LAZR01018007">
    <property type="protein sequence ID" value="KKL98072.1"/>
    <property type="molecule type" value="Genomic_DNA"/>
</dbReference>
<reference evidence="1" key="1">
    <citation type="journal article" date="2015" name="Nature">
        <title>Complex archaea that bridge the gap between prokaryotes and eukaryotes.</title>
        <authorList>
            <person name="Spang A."/>
            <person name="Saw J.H."/>
            <person name="Jorgensen S.L."/>
            <person name="Zaremba-Niedzwiedzka K."/>
            <person name="Martijn J."/>
            <person name="Lind A.E."/>
            <person name="van Eijk R."/>
            <person name="Schleper C."/>
            <person name="Guy L."/>
            <person name="Ettema T.J."/>
        </authorList>
    </citation>
    <scope>NUCLEOTIDE SEQUENCE</scope>
</reference>
<accession>A0A0F9JGF0</accession>
<proteinExistence type="predicted"/>
<organism evidence="1">
    <name type="scientific">marine sediment metagenome</name>
    <dbReference type="NCBI Taxonomy" id="412755"/>
    <lineage>
        <taxon>unclassified sequences</taxon>
        <taxon>metagenomes</taxon>
        <taxon>ecological metagenomes</taxon>
    </lineage>
</organism>
<name>A0A0F9JGF0_9ZZZZ</name>
<sequence>MKRLLLIPILLLTGCVSVNKPLYGLQPEIVRVDARMVVIKKRLAFTSGKLDPVIARRHADLIHLFYTAFEVAFADGDAEKFQLMLNRTNAQLDALNRLIESTRPAKPMGLIVPEVAL</sequence>
<gene>
    <name evidence="1" type="ORF">LCGC14_1828090</name>
</gene>
<dbReference type="AlphaFoldDB" id="A0A0F9JGF0"/>
<evidence type="ECO:0000313" key="1">
    <source>
        <dbReference type="EMBL" id="KKL98072.1"/>
    </source>
</evidence>
<dbReference type="PROSITE" id="PS51257">
    <property type="entry name" value="PROKAR_LIPOPROTEIN"/>
    <property type="match status" value="1"/>
</dbReference>